<evidence type="ECO:0000259" key="5">
    <source>
        <dbReference type="Pfam" id="PF18657"/>
    </source>
</evidence>
<dbReference type="Proteomes" id="UP000824017">
    <property type="component" value="Unassembled WGS sequence"/>
</dbReference>
<dbReference type="SUPFAM" id="SSF54001">
    <property type="entry name" value="Cysteine proteinases"/>
    <property type="match status" value="1"/>
</dbReference>
<dbReference type="InterPro" id="IPR002931">
    <property type="entry name" value="Transglutaminase-like"/>
</dbReference>
<keyword evidence="3" id="KW-0732">Signal</keyword>
<evidence type="ECO:0000256" key="2">
    <source>
        <dbReference type="SAM" id="Phobius"/>
    </source>
</evidence>
<dbReference type="InterPro" id="IPR038765">
    <property type="entry name" value="Papain-like_cys_pep_sf"/>
</dbReference>
<feature type="domain" description="Transglutaminase-like" evidence="4">
    <location>
        <begin position="211"/>
        <end position="308"/>
    </location>
</feature>
<proteinExistence type="predicted"/>
<feature type="compositionally biased region" description="Polar residues" evidence="1">
    <location>
        <begin position="677"/>
        <end position="707"/>
    </location>
</feature>
<keyword evidence="2" id="KW-0472">Membrane</keyword>
<name>A0A9D2D8I9_9FIRM</name>
<dbReference type="Pfam" id="PF18657">
    <property type="entry name" value="YDG"/>
    <property type="match status" value="1"/>
</dbReference>
<reference evidence="6" key="1">
    <citation type="journal article" date="2021" name="PeerJ">
        <title>Extensive microbial diversity within the chicken gut microbiome revealed by metagenomics and culture.</title>
        <authorList>
            <person name="Gilroy R."/>
            <person name="Ravi A."/>
            <person name="Getino M."/>
            <person name="Pursley I."/>
            <person name="Horton D.L."/>
            <person name="Alikhan N.F."/>
            <person name="Baker D."/>
            <person name="Gharbi K."/>
            <person name="Hall N."/>
            <person name="Watson M."/>
            <person name="Adriaenssens E.M."/>
            <person name="Foster-Nyarko E."/>
            <person name="Jarju S."/>
            <person name="Secka A."/>
            <person name="Antonio M."/>
            <person name="Oren A."/>
            <person name="Chaudhuri R.R."/>
            <person name="La Ragione R."/>
            <person name="Hildebrand F."/>
            <person name="Pallen M.J."/>
        </authorList>
    </citation>
    <scope>NUCLEOTIDE SEQUENCE</scope>
    <source>
        <strain evidence="6">ChiGjej1B1-13045</strain>
    </source>
</reference>
<comment type="caution">
    <text evidence="6">The sequence shown here is derived from an EMBL/GenBank/DDBJ whole genome shotgun (WGS) entry which is preliminary data.</text>
</comment>
<protein>
    <recommendedName>
        <fullName evidence="8">Ig-like domain-containing protein</fullName>
    </recommendedName>
</protein>
<feature type="chain" id="PRO_5039502079" description="Ig-like domain-containing protein" evidence="3">
    <location>
        <begin position="30"/>
        <end position="739"/>
    </location>
</feature>
<feature type="signal peptide" evidence="3">
    <location>
        <begin position="1"/>
        <end position="29"/>
    </location>
</feature>
<evidence type="ECO:0000313" key="6">
    <source>
        <dbReference type="EMBL" id="HIZ12470.1"/>
    </source>
</evidence>
<dbReference type="AlphaFoldDB" id="A0A9D2D8I9"/>
<keyword evidence="2" id="KW-1133">Transmembrane helix</keyword>
<evidence type="ECO:0000256" key="3">
    <source>
        <dbReference type="SAM" id="SignalP"/>
    </source>
</evidence>
<sequence length="739" mass="78446">MNRKKRIKKSFLSMLLAVLMTLSLLPVSGKTVKAYADSTEVPSEEKTGLTGNDLKMSLLYSGIDRSVDYGRSRLSGSDLQIYDSLKTRIANVAENGGSTIFTVTLDSPVTWTGSSSQADAQFLAKVDYDKIVNCLVVDSPYELYWYDKTAGTEVSYVTSSKGRQTSITKIKFTFFVSDAYQGGSSTRVSTVKASEAESAARTAKSIASQYAALSPYEQMNAFKNEICNLTDYNYSASPNTNYGDPWQLIYVFDGDPGTKVVCEGYAKAFQYLCDLNGLTCYTVTGIMDGGTGAGMHMWNIVTLDGYNYLVDITNSDTGTLGQNGGLFLAGTSGDMDTGYTFQAGNANISYQYDEVQAELYGSEILTLASGDYTPSQPIPEVTASASVQNVTYGYASAPQISAVVQNADGAGYACRWYQVDDQGNAAPVDAASDPYTFILPTGLAAGTYTYYCEINAGGQAAVSNRVTITVEQAEVTPVISGTTTKEYDGTINGPEGISIELSGVISGDSVSAAAKSYAYNSPDPGSADRITASGITLEGADAGSYRLTAETVTASGTITDRAVMETPDEGQSKTEEPEDPAPESPAGQEETQTDVPDDPQPSDAENKQDDAEENKQNKDDGNRQTDAEENKQNKDDGNRQTDAEENKQSEDAGNKQTDAGENKQSEDAGNKQDKAAGNTQTPAPGNTKAGTSGNGQTTADVSRSPKTGDSMDSVMLYAALLVSCAAVIAAAAGRKRKIR</sequence>
<keyword evidence="2" id="KW-0812">Transmembrane</keyword>
<evidence type="ECO:0008006" key="8">
    <source>
        <dbReference type="Google" id="ProtNLM"/>
    </source>
</evidence>
<dbReference type="Gene3D" id="3.10.620.30">
    <property type="match status" value="1"/>
</dbReference>
<dbReference type="EMBL" id="DXCD01000027">
    <property type="protein sequence ID" value="HIZ12470.1"/>
    <property type="molecule type" value="Genomic_DNA"/>
</dbReference>
<evidence type="ECO:0000313" key="7">
    <source>
        <dbReference type="Proteomes" id="UP000824017"/>
    </source>
</evidence>
<reference evidence="6" key="2">
    <citation type="submission" date="2021-04" db="EMBL/GenBank/DDBJ databases">
        <authorList>
            <person name="Gilroy R."/>
        </authorList>
    </citation>
    <scope>NUCLEOTIDE SEQUENCE</scope>
    <source>
        <strain evidence="6">ChiGjej1B1-13045</strain>
    </source>
</reference>
<feature type="domain" description="YDG" evidence="5">
    <location>
        <begin position="473"/>
        <end position="550"/>
    </location>
</feature>
<evidence type="ECO:0000259" key="4">
    <source>
        <dbReference type="Pfam" id="PF01841"/>
    </source>
</evidence>
<feature type="transmembrane region" description="Helical" evidence="2">
    <location>
        <begin position="714"/>
        <end position="733"/>
    </location>
</feature>
<gene>
    <name evidence="6" type="ORF">H9817_00870</name>
</gene>
<evidence type="ECO:0000256" key="1">
    <source>
        <dbReference type="SAM" id="MobiDB-lite"/>
    </source>
</evidence>
<feature type="region of interest" description="Disordered" evidence="1">
    <location>
        <begin position="556"/>
        <end position="710"/>
    </location>
</feature>
<dbReference type="Pfam" id="PF01841">
    <property type="entry name" value="Transglut_core"/>
    <property type="match status" value="1"/>
</dbReference>
<dbReference type="InterPro" id="IPR041248">
    <property type="entry name" value="YDG"/>
</dbReference>
<feature type="compositionally biased region" description="Basic and acidic residues" evidence="1">
    <location>
        <begin position="604"/>
        <end position="674"/>
    </location>
</feature>
<organism evidence="6 7">
    <name type="scientific">Candidatus Mediterraneibacter stercorigallinarum</name>
    <dbReference type="NCBI Taxonomy" id="2838686"/>
    <lineage>
        <taxon>Bacteria</taxon>
        <taxon>Bacillati</taxon>
        <taxon>Bacillota</taxon>
        <taxon>Clostridia</taxon>
        <taxon>Lachnospirales</taxon>
        <taxon>Lachnospiraceae</taxon>
        <taxon>Mediterraneibacter</taxon>
    </lineage>
</organism>
<accession>A0A9D2D8I9</accession>